<keyword evidence="1" id="KW-0285">Flavoprotein</keyword>
<keyword evidence="2" id="KW-0288">FMN</keyword>
<evidence type="ECO:0000259" key="3">
    <source>
        <dbReference type="Pfam" id="PF03358"/>
    </source>
</evidence>
<proteinExistence type="predicted"/>
<dbReference type="EMBL" id="PCTA01000036">
    <property type="protein sequence ID" value="PIP61033.1"/>
    <property type="molecule type" value="Genomic_DNA"/>
</dbReference>
<evidence type="ECO:0000256" key="1">
    <source>
        <dbReference type="ARBA" id="ARBA00022630"/>
    </source>
</evidence>
<gene>
    <name evidence="4" type="ORF">COW99_06275</name>
</gene>
<dbReference type="InterPro" id="IPR051796">
    <property type="entry name" value="ISF_SsuE-like"/>
</dbReference>
<feature type="domain" description="NADPH-dependent FMN reductase-like" evidence="3">
    <location>
        <begin position="8"/>
        <end position="154"/>
    </location>
</feature>
<accession>A0A2H0BTN7</accession>
<dbReference type="InterPro" id="IPR029039">
    <property type="entry name" value="Flavoprotein-like_sf"/>
</dbReference>
<reference evidence="4 5" key="1">
    <citation type="submission" date="2017-09" db="EMBL/GenBank/DDBJ databases">
        <title>Depth-based differentiation of microbial function through sediment-hosted aquifers and enrichment of novel symbionts in the deep terrestrial subsurface.</title>
        <authorList>
            <person name="Probst A.J."/>
            <person name="Ladd B."/>
            <person name="Jarett J.K."/>
            <person name="Geller-Mcgrath D.E."/>
            <person name="Sieber C.M."/>
            <person name="Emerson J.B."/>
            <person name="Anantharaman K."/>
            <person name="Thomas B.C."/>
            <person name="Malmstrom R."/>
            <person name="Stieglmeier M."/>
            <person name="Klingl A."/>
            <person name="Woyke T."/>
            <person name="Ryan C.M."/>
            <person name="Banfield J.F."/>
        </authorList>
    </citation>
    <scope>NUCLEOTIDE SEQUENCE [LARGE SCALE GENOMIC DNA]</scope>
    <source>
        <strain evidence="4">CG22_combo_CG10-13_8_21_14_all_38_20</strain>
    </source>
</reference>
<sequence>MKTQLKAIGLLGTLKPKDMGIPSNTEELLNQVFGELSNQGVETNTIRLVDYNIKHGLQTDMNDDWTDILNKIIEADIVVFATPIWWGQPSSLIQKVIERMDQVDDEYITTGMSPLTHKVAGIVVTGHEDGVQHVVGTLANALTWFGFTLPPEIVAYWVGEAGSPMDEDAEKRRKNMTTNMMIKTMSKNLYRYAKMIKENKAMLSEKIL</sequence>
<dbReference type="Pfam" id="PF03358">
    <property type="entry name" value="FMN_red"/>
    <property type="match status" value="1"/>
</dbReference>
<dbReference type="InterPro" id="IPR005025">
    <property type="entry name" value="FMN_Rdtase-like_dom"/>
</dbReference>
<dbReference type="GO" id="GO:0016491">
    <property type="term" value="F:oxidoreductase activity"/>
    <property type="evidence" value="ECO:0007669"/>
    <property type="project" value="InterPro"/>
</dbReference>
<dbReference type="PANTHER" id="PTHR43278">
    <property type="entry name" value="NAD(P)H-DEPENDENT FMN-CONTAINING OXIDOREDUCTASE YWQN-RELATED"/>
    <property type="match status" value="1"/>
</dbReference>
<evidence type="ECO:0000256" key="2">
    <source>
        <dbReference type="ARBA" id="ARBA00022643"/>
    </source>
</evidence>
<dbReference type="PANTHER" id="PTHR43278:SF4">
    <property type="entry name" value="NAD(P)H-DEPENDENT FMN-CONTAINING OXIDOREDUCTASE YWQN-RELATED"/>
    <property type="match status" value="1"/>
</dbReference>
<dbReference type="AlphaFoldDB" id="A0A2H0BTN7"/>
<dbReference type="Proteomes" id="UP000231246">
    <property type="component" value="Unassembled WGS sequence"/>
</dbReference>
<evidence type="ECO:0000313" key="5">
    <source>
        <dbReference type="Proteomes" id="UP000231246"/>
    </source>
</evidence>
<comment type="caution">
    <text evidence="4">The sequence shown here is derived from an EMBL/GenBank/DDBJ whole genome shotgun (WGS) entry which is preliminary data.</text>
</comment>
<dbReference type="SUPFAM" id="SSF52218">
    <property type="entry name" value="Flavoproteins"/>
    <property type="match status" value="1"/>
</dbReference>
<dbReference type="Gene3D" id="3.40.50.360">
    <property type="match status" value="1"/>
</dbReference>
<protein>
    <recommendedName>
        <fullName evidence="3">NADPH-dependent FMN reductase-like domain-containing protein</fullName>
    </recommendedName>
</protein>
<organism evidence="4 5">
    <name type="scientific">Candidatus Roizmanbacteria bacterium CG22_combo_CG10-13_8_21_14_all_38_20</name>
    <dbReference type="NCBI Taxonomy" id="1974862"/>
    <lineage>
        <taxon>Bacteria</taxon>
        <taxon>Candidatus Roizmaniibacteriota</taxon>
    </lineage>
</organism>
<name>A0A2H0BTN7_9BACT</name>
<evidence type="ECO:0000313" key="4">
    <source>
        <dbReference type="EMBL" id="PIP61033.1"/>
    </source>
</evidence>